<evidence type="ECO:0000313" key="2">
    <source>
        <dbReference type="Proteomes" id="UP001250698"/>
    </source>
</evidence>
<organism evidence="1 2">
    <name type="scientific">Hymenobacter endophyticus</name>
    <dbReference type="NCBI Taxonomy" id="3076335"/>
    <lineage>
        <taxon>Bacteria</taxon>
        <taxon>Pseudomonadati</taxon>
        <taxon>Bacteroidota</taxon>
        <taxon>Cytophagia</taxon>
        <taxon>Cytophagales</taxon>
        <taxon>Hymenobacteraceae</taxon>
        <taxon>Hymenobacter</taxon>
    </lineage>
</organism>
<reference evidence="1 2" key="1">
    <citation type="submission" date="2023-10" db="EMBL/GenBank/DDBJ databases">
        <title>Hymenobacter endophyticus sp. nov., an isolate from the leaf tissues of wheat.</title>
        <authorList>
            <person name="Dai Y."/>
        </authorList>
    </citation>
    <scope>NUCLEOTIDE SEQUENCE [LARGE SCALE GENOMIC DNA]</scope>
    <source>
        <strain evidence="1 2">ZK17L-C2</strain>
    </source>
</reference>
<proteinExistence type="predicted"/>
<evidence type="ECO:0000313" key="1">
    <source>
        <dbReference type="EMBL" id="MDU0372897.1"/>
    </source>
</evidence>
<gene>
    <name evidence="1" type="ORF">ROI90_21000</name>
</gene>
<sequence>MLQPKNLLMKRGTLLGKEPRVDRKVFAASGFSDFASRISVVFSEYCPSTVSEAETVFLCPLGSLATVAQSAHSSSATGASLCSMGARTLPELWLLQRLGWHRQVIFPSSGGACNTPNSSF</sequence>
<protein>
    <submittedName>
        <fullName evidence="1">Uncharacterized protein</fullName>
    </submittedName>
</protein>
<dbReference type="EMBL" id="JAWDJT010000026">
    <property type="protein sequence ID" value="MDU0372897.1"/>
    <property type="molecule type" value="Genomic_DNA"/>
</dbReference>
<comment type="caution">
    <text evidence="1">The sequence shown here is derived from an EMBL/GenBank/DDBJ whole genome shotgun (WGS) entry which is preliminary data.</text>
</comment>
<dbReference type="Proteomes" id="UP001250698">
    <property type="component" value="Unassembled WGS sequence"/>
</dbReference>
<name>A0ABU3TNJ3_9BACT</name>
<accession>A0ABU3TNJ3</accession>
<keyword evidence="2" id="KW-1185">Reference proteome</keyword>
<dbReference type="RefSeq" id="WP_316000249.1">
    <property type="nucleotide sequence ID" value="NZ_JAWDJT010000026.1"/>
</dbReference>